<evidence type="ECO:0000313" key="3">
    <source>
        <dbReference type="Proteomes" id="UP001432014"/>
    </source>
</evidence>
<gene>
    <name evidence="2" type="ORF">OG469_07915</name>
</gene>
<accession>A0ABZ1W3P9</accession>
<dbReference type="EMBL" id="CP108482">
    <property type="protein sequence ID" value="WUS55444.1"/>
    <property type="molecule type" value="Genomic_DNA"/>
</dbReference>
<dbReference type="RefSeq" id="WP_329499896.1">
    <property type="nucleotide sequence ID" value="NZ_CP108460.1"/>
</dbReference>
<proteinExistence type="predicted"/>
<name>A0ABZ1W3P9_9ACTN</name>
<reference evidence="2 3" key="1">
    <citation type="submission" date="2022-10" db="EMBL/GenBank/DDBJ databases">
        <title>The complete genomes of actinobacterial strains from the NBC collection.</title>
        <authorList>
            <person name="Joergensen T.S."/>
            <person name="Alvarez Arevalo M."/>
            <person name="Sterndorff E.B."/>
            <person name="Faurdal D."/>
            <person name="Vuksanovic O."/>
            <person name="Mourched A.-S."/>
            <person name="Charusanti P."/>
            <person name="Shaw S."/>
            <person name="Blin K."/>
            <person name="Weber T."/>
        </authorList>
    </citation>
    <scope>NUCLEOTIDE SEQUENCE [LARGE SCALE GENOMIC DNA]</scope>
    <source>
        <strain evidence="2 3">NBC_01247</strain>
    </source>
</reference>
<organism evidence="2 3">
    <name type="scientific">Kitasatospora herbaricolor</name>
    <dbReference type="NCBI Taxonomy" id="68217"/>
    <lineage>
        <taxon>Bacteria</taxon>
        <taxon>Bacillati</taxon>
        <taxon>Actinomycetota</taxon>
        <taxon>Actinomycetes</taxon>
        <taxon>Kitasatosporales</taxon>
        <taxon>Streptomycetaceae</taxon>
        <taxon>Kitasatospora</taxon>
    </lineage>
</organism>
<sequence length="75" mass="7539">MDSTSEPSHPPNSAPRSLACPSGKTLLGGGVAGYNTGVVTSSRPEIVSGVVRWTAGVREPSRPNAISSLTATCAS</sequence>
<dbReference type="Proteomes" id="UP001432014">
    <property type="component" value="Chromosome"/>
</dbReference>
<feature type="region of interest" description="Disordered" evidence="1">
    <location>
        <begin position="1"/>
        <end position="21"/>
    </location>
</feature>
<keyword evidence="3" id="KW-1185">Reference proteome</keyword>
<protein>
    <submittedName>
        <fullName evidence="2">Uncharacterized protein</fullName>
    </submittedName>
</protein>
<evidence type="ECO:0000313" key="2">
    <source>
        <dbReference type="EMBL" id="WUS55444.1"/>
    </source>
</evidence>
<evidence type="ECO:0000256" key="1">
    <source>
        <dbReference type="SAM" id="MobiDB-lite"/>
    </source>
</evidence>